<reference evidence="1 2" key="1">
    <citation type="submission" date="2024-03" db="EMBL/GenBank/DDBJ databases">
        <authorList>
            <person name="Gkanogiannis A."/>
            <person name="Becerra Lopez-Lavalle L."/>
        </authorList>
    </citation>
    <scope>NUCLEOTIDE SEQUENCE [LARGE SCALE GENOMIC DNA]</scope>
</reference>
<dbReference type="EMBL" id="OZ021737">
    <property type="protein sequence ID" value="CAK9317032.1"/>
    <property type="molecule type" value="Genomic_DNA"/>
</dbReference>
<sequence>MELWGCGVPCCNPPTAFVTLTHELSPTTNTTALQRITTHRLGAEVMAVILCVGSTVSSVKLPIKMIKLRFQQIRGMGTWEVGPSWNRRGFLLACTHLPRDHYRTNCHDEELRSHIISYAHGAHVLVCVTTTAPSE</sequence>
<evidence type="ECO:0000313" key="1">
    <source>
        <dbReference type="EMBL" id="CAK9317032.1"/>
    </source>
</evidence>
<dbReference type="Proteomes" id="UP001642487">
    <property type="component" value="Chromosome 3"/>
</dbReference>
<gene>
    <name evidence="1" type="ORF">CITCOLO1_LOCUS8921</name>
</gene>
<accession>A0ABP0YEE9</accession>
<proteinExistence type="predicted"/>
<organism evidence="1 2">
    <name type="scientific">Citrullus colocynthis</name>
    <name type="common">colocynth</name>
    <dbReference type="NCBI Taxonomy" id="252529"/>
    <lineage>
        <taxon>Eukaryota</taxon>
        <taxon>Viridiplantae</taxon>
        <taxon>Streptophyta</taxon>
        <taxon>Embryophyta</taxon>
        <taxon>Tracheophyta</taxon>
        <taxon>Spermatophyta</taxon>
        <taxon>Magnoliopsida</taxon>
        <taxon>eudicotyledons</taxon>
        <taxon>Gunneridae</taxon>
        <taxon>Pentapetalae</taxon>
        <taxon>rosids</taxon>
        <taxon>fabids</taxon>
        <taxon>Cucurbitales</taxon>
        <taxon>Cucurbitaceae</taxon>
        <taxon>Benincaseae</taxon>
        <taxon>Citrullus</taxon>
    </lineage>
</organism>
<name>A0ABP0YEE9_9ROSI</name>
<keyword evidence="2" id="KW-1185">Reference proteome</keyword>
<protein>
    <submittedName>
        <fullName evidence="1">Uncharacterized protein</fullName>
    </submittedName>
</protein>
<evidence type="ECO:0000313" key="2">
    <source>
        <dbReference type="Proteomes" id="UP001642487"/>
    </source>
</evidence>